<dbReference type="GeneID" id="92086245"/>
<comment type="caution">
    <text evidence="1">The sequence shown here is derived from an EMBL/GenBank/DDBJ whole genome shotgun (WGS) entry which is preliminary data.</text>
</comment>
<protein>
    <submittedName>
        <fullName evidence="1">Uncharacterized protein</fullName>
    </submittedName>
</protein>
<dbReference type="Proteomes" id="UP001480595">
    <property type="component" value="Unassembled WGS sequence"/>
</dbReference>
<evidence type="ECO:0000313" key="1">
    <source>
        <dbReference type="EMBL" id="KAK8086799.1"/>
    </source>
</evidence>
<organism evidence="1 2">
    <name type="scientific">Apiospora phragmitis</name>
    <dbReference type="NCBI Taxonomy" id="2905665"/>
    <lineage>
        <taxon>Eukaryota</taxon>
        <taxon>Fungi</taxon>
        <taxon>Dikarya</taxon>
        <taxon>Ascomycota</taxon>
        <taxon>Pezizomycotina</taxon>
        <taxon>Sordariomycetes</taxon>
        <taxon>Xylariomycetidae</taxon>
        <taxon>Amphisphaeriales</taxon>
        <taxon>Apiosporaceae</taxon>
        <taxon>Apiospora</taxon>
    </lineage>
</organism>
<gene>
    <name evidence="1" type="ORF">PG994_001773</name>
</gene>
<reference evidence="1 2" key="1">
    <citation type="submission" date="2023-01" db="EMBL/GenBank/DDBJ databases">
        <title>Analysis of 21 Apiospora genomes using comparative genomics revels a genus with tremendous synthesis potential of carbohydrate active enzymes and secondary metabolites.</title>
        <authorList>
            <person name="Sorensen T."/>
        </authorList>
    </citation>
    <scope>NUCLEOTIDE SEQUENCE [LARGE SCALE GENOMIC DNA]</scope>
    <source>
        <strain evidence="1 2">CBS 135458</strain>
    </source>
</reference>
<dbReference type="RefSeq" id="XP_066721323.1">
    <property type="nucleotide sequence ID" value="XM_066853182.1"/>
</dbReference>
<proteinExistence type="predicted"/>
<dbReference type="EMBL" id="JAQQWL010000002">
    <property type="protein sequence ID" value="KAK8086799.1"/>
    <property type="molecule type" value="Genomic_DNA"/>
</dbReference>
<sequence>MSEEEGRQRVAVARIEHIPFTRAGEVDAGADPLLFRLEACEEAAALVERQAKNNNNAVIDFIMDL</sequence>
<accession>A0ABR1WUD3</accession>
<keyword evidence="2" id="KW-1185">Reference proteome</keyword>
<name>A0ABR1WUD3_9PEZI</name>
<evidence type="ECO:0000313" key="2">
    <source>
        <dbReference type="Proteomes" id="UP001480595"/>
    </source>
</evidence>